<dbReference type="SUPFAM" id="SSF55874">
    <property type="entry name" value="ATPase domain of HSP90 chaperone/DNA topoisomerase II/histidine kinase"/>
    <property type="match status" value="1"/>
</dbReference>
<evidence type="ECO:0000256" key="9">
    <source>
        <dbReference type="SAM" id="Phobius"/>
    </source>
</evidence>
<reference evidence="12 13" key="1">
    <citation type="submission" date="2021-01" db="EMBL/GenBank/DDBJ databases">
        <title>Whole genome shotgun sequence of Catellatospora bangladeshensis NBRC 107357.</title>
        <authorList>
            <person name="Komaki H."/>
            <person name="Tamura T."/>
        </authorList>
    </citation>
    <scope>NUCLEOTIDE SEQUENCE [LARGE SCALE GENOMIC DNA]</scope>
    <source>
        <strain evidence="12 13">NBRC 107357</strain>
    </source>
</reference>
<feature type="transmembrane region" description="Helical" evidence="9">
    <location>
        <begin position="119"/>
        <end position="147"/>
    </location>
</feature>
<evidence type="ECO:0000256" key="2">
    <source>
        <dbReference type="ARBA" id="ARBA00012438"/>
    </source>
</evidence>
<dbReference type="GO" id="GO:0005524">
    <property type="term" value="F:ATP binding"/>
    <property type="evidence" value="ECO:0007669"/>
    <property type="project" value="UniProtKB-KW"/>
</dbReference>
<proteinExistence type="predicted"/>
<protein>
    <recommendedName>
        <fullName evidence="2">histidine kinase</fullName>
        <ecNumber evidence="2">2.7.13.3</ecNumber>
    </recommendedName>
</protein>
<feature type="transmembrane region" description="Helical" evidence="9">
    <location>
        <begin position="26"/>
        <end position="47"/>
    </location>
</feature>
<gene>
    <name evidence="12" type="ORF">Cba03nite_71960</name>
</gene>
<feature type="transmembrane region" description="Helical" evidence="9">
    <location>
        <begin position="53"/>
        <end position="75"/>
    </location>
</feature>
<sequence>MHARTAWQALAQRPLRFLTSAWPWRSLAYLVSGVLLGGFVGAVVLTLAAAGLILLIVLVGVLLILALLLSGVYVARFERWRLRLVDLDPAPDPHRAPRQPGVRAWVDTRLREPATWRELGFTALSLVGLWWMDLGVLFGALAVPVIVMASPLDDSDVTGLFFLGLLLLLPAPYTITAWAGARAAFTRAVLAPRDDELGAQLSEVRASRARLADAFALERRRIERDLHDGAQQRLVSLSVQLGLARLDAEPGSAMDRHLAGAQEQVTLTLQELRALIRGVHPQVLTDHGLADAVGELATLSAVPVRVDIRLPRRLPPAVEVTAYYVVAEALANVAKHSGARQAEVTGRLHTDLLVLEIRDDGTGGADAAAGSGLTGLADRLATLDGRMRLSSPAGGPTLLHVEVPCHSGS</sequence>
<evidence type="ECO:0000256" key="1">
    <source>
        <dbReference type="ARBA" id="ARBA00000085"/>
    </source>
</evidence>
<evidence type="ECO:0000256" key="8">
    <source>
        <dbReference type="ARBA" id="ARBA00023012"/>
    </source>
</evidence>
<keyword evidence="13" id="KW-1185">Reference proteome</keyword>
<dbReference type="Pfam" id="PF13796">
    <property type="entry name" value="Sensor"/>
    <property type="match status" value="1"/>
</dbReference>
<organism evidence="12 13">
    <name type="scientific">Catellatospora bangladeshensis</name>
    <dbReference type="NCBI Taxonomy" id="310355"/>
    <lineage>
        <taxon>Bacteria</taxon>
        <taxon>Bacillati</taxon>
        <taxon>Actinomycetota</taxon>
        <taxon>Actinomycetes</taxon>
        <taxon>Micromonosporales</taxon>
        <taxon>Micromonosporaceae</taxon>
        <taxon>Catellatospora</taxon>
    </lineage>
</organism>
<dbReference type="PANTHER" id="PTHR24421:SF10">
    <property type="entry name" value="NITRATE_NITRITE SENSOR PROTEIN NARQ"/>
    <property type="match status" value="1"/>
</dbReference>
<evidence type="ECO:0000259" key="11">
    <source>
        <dbReference type="Pfam" id="PF13796"/>
    </source>
</evidence>
<feature type="domain" description="Signal transduction histidine kinase subgroup 3 dimerisation and phosphoacceptor" evidence="10">
    <location>
        <begin position="218"/>
        <end position="284"/>
    </location>
</feature>
<keyword evidence="7" id="KW-0067">ATP-binding</keyword>
<dbReference type="InterPro" id="IPR025828">
    <property type="entry name" value="Put_sensor_dom"/>
</dbReference>
<keyword evidence="9" id="KW-1133">Transmembrane helix</keyword>
<dbReference type="GO" id="GO:0046983">
    <property type="term" value="F:protein dimerization activity"/>
    <property type="evidence" value="ECO:0007669"/>
    <property type="project" value="InterPro"/>
</dbReference>
<dbReference type="Gene3D" id="3.30.565.10">
    <property type="entry name" value="Histidine kinase-like ATPase, C-terminal domain"/>
    <property type="match status" value="1"/>
</dbReference>
<dbReference type="InterPro" id="IPR011712">
    <property type="entry name" value="Sig_transdc_His_kin_sub3_dim/P"/>
</dbReference>
<dbReference type="EMBL" id="BONF01000053">
    <property type="protein sequence ID" value="GIF85847.1"/>
    <property type="molecule type" value="Genomic_DNA"/>
</dbReference>
<dbReference type="Pfam" id="PF07730">
    <property type="entry name" value="HisKA_3"/>
    <property type="match status" value="1"/>
</dbReference>
<dbReference type="Proteomes" id="UP000601223">
    <property type="component" value="Unassembled WGS sequence"/>
</dbReference>
<keyword evidence="9" id="KW-0812">Transmembrane</keyword>
<evidence type="ECO:0000313" key="13">
    <source>
        <dbReference type="Proteomes" id="UP000601223"/>
    </source>
</evidence>
<keyword evidence="6 12" id="KW-0418">Kinase</keyword>
<comment type="caution">
    <text evidence="12">The sequence shown here is derived from an EMBL/GenBank/DDBJ whole genome shotgun (WGS) entry which is preliminary data.</text>
</comment>
<evidence type="ECO:0000256" key="5">
    <source>
        <dbReference type="ARBA" id="ARBA00022741"/>
    </source>
</evidence>
<feature type="transmembrane region" description="Helical" evidence="9">
    <location>
        <begin position="159"/>
        <end position="181"/>
    </location>
</feature>
<keyword evidence="4" id="KW-0808">Transferase</keyword>
<dbReference type="GO" id="GO:0016020">
    <property type="term" value="C:membrane"/>
    <property type="evidence" value="ECO:0007669"/>
    <property type="project" value="InterPro"/>
</dbReference>
<dbReference type="RefSeq" id="WP_203756325.1">
    <property type="nucleotide sequence ID" value="NZ_BONF01000053.1"/>
</dbReference>
<dbReference type="InterPro" id="IPR036890">
    <property type="entry name" value="HATPase_C_sf"/>
</dbReference>
<evidence type="ECO:0000256" key="4">
    <source>
        <dbReference type="ARBA" id="ARBA00022679"/>
    </source>
</evidence>
<keyword evidence="5" id="KW-0547">Nucleotide-binding</keyword>
<evidence type="ECO:0000313" key="12">
    <source>
        <dbReference type="EMBL" id="GIF85847.1"/>
    </source>
</evidence>
<dbReference type="AlphaFoldDB" id="A0A8J3JJC8"/>
<name>A0A8J3JJC8_9ACTN</name>
<keyword evidence="8" id="KW-0902">Two-component regulatory system</keyword>
<dbReference type="InterPro" id="IPR050482">
    <property type="entry name" value="Sensor_HK_TwoCompSys"/>
</dbReference>
<comment type="catalytic activity">
    <reaction evidence="1">
        <text>ATP + protein L-histidine = ADP + protein N-phospho-L-histidine.</text>
        <dbReference type="EC" id="2.7.13.3"/>
    </reaction>
</comment>
<dbReference type="GO" id="GO:0000155">
    <property type="term" value="F:phosphorelay sensor kinase activity"/>
    <property type="evidence" value="ECO:0007669"/>
    <property type="project" value="InterPro"/>
</dbReference>
<feature type="domain" description="Putative sensor" evidence="11">
    <location>
        <begin position="29"/>
        <end position="190"/>
    </location>
</feature>
<accession>A0A8J3JJC8</accession>
<dbReference type="PANTHER" id="PTHR24421">
    <property type="entry name" value="NITRATE/NITRITE SENSOR PROTEIN NARX-RELATED"/>
    <property type="match status" value="1"/>
</dbReference>
<keyword evidence="9" id="KW-0472">Membrane</keyword>
<dbReference type="EC" id="2.7.13.3" evidence="2"/>
<dbReference type="Gene3D" id="1.20.5.1930">
    <property type="match status" value="1"/>
</dbReference>
<evidence type="ECO:0000256" key="6">
    <source>
        <dbReference type="ARBA" id="ARBA00022777"/>
    </source>
</evidence>
<evidence type="ECO:0000256" key="3">
    <source>
        <dbReference type="ARBA" id="ARBA00022553"/>
    </source>
</evidence>
<evidence type="ECO:0000256" key="7">
    <source>
        <dbReference type="ARBA" id="ARBA00022840"/>
    </source>
</evidence>
<evidence type="ECO:0000259" key="10">
    <source>
        <dbReference type="Pfam" id="PF07730"/>
    </source>
</evidence>
<keyword evidence="3" id="KW-0597">Phosphoprotein</keyword>